<name>A0A151M2F2_ALLMI</name>
<evidence type="ECO:0000256" key="1">
    <source>
        <dbReference type="SAM" id="MobiDB-lite"/>
    </source>
</evidence>
<dbReference type="AlphaFoldDB" id="A0A151M2F2"/>
<evidence type="ECO:0000313" key="2">
    <source>
        <dbReference type="EMBL" id="KYO18707.1"/>
    </source>
</evidence>
<proteinExistence type="predicted"/>
<keyword evidence="3" id="KW-1185">Reference proteome</keyword>
<organism evidence="2 3">
    <name type="scientific">Alligator mississippiensis</name>
    <name type="common">American alligator</name>
    <dbReference type="NCBI Taxonomy" id="8496"/>
    <lineage>
        <taxon>Eukaryota</taxon>
        <taxon>Metazoa</taxon>
        <taxon>Chordata</taxon>
        <taxon>Craniata</taxon>
        <taxon>Vertebrata</taxon>
        <taxon>Euteleostomi</taxon>
        <taxon>Archelosauria</taxon>
        <taxon>Archosauria</taxon>
        <taxon>Crocodylia</taxon>
        <taxon>Alligatoridae</taxon>
        <taxon>Alligatorinae</taxon>
        <taxon>Alligator</taxon>
    </lineage>
</organism>
<protein>
    <submittedName>
        <fullName evidence="2">Uncharacterized protein</fullName>
    </submittedName>
</protein>
<evidence type="ECO:0000313" key="3">
    <source>
        <dbReference type="Proteomes" id="UP000050525"/>
    </source>
</evidence>
<gene>
    <name evidence="2" type="ORF">Y1Q_0009152</name>
</gene>
<dbReference type="EMBL" id="AKHW03006780">
    <property type="protein sequence ID" value="KYO18707.1"/>
    <property type="molecule type" value="Genomic_DNA"/>
</dbReference>
<feature type="compositionally biased region" description="Basic and acidic residues" evidence="1">
    <location>
        <begin position="438"/>
        <end position="452"/>
    </location>
</feature>
<reference evidence="2 3" key="1">
    <citation type="journal article" date="2012" name="Genome Biol.">
        <title>Sequencing three crocodilian genomes to illuminate the evolution of archosaurs and amniotes.</title>
        <authorList>
            <person name="St John J.A."/>
            <person name="Braun E.L."/>
            <person name="Isberg S.R."/>
            <person name="Miles L.G."/>
            <person name="Chong A.Y."/>
            <person name="Gongora J."/>
            <person name="Dalzell P."/>
            <person name="Moran C."/>
            <person name="Bed'hom B."/>
            <person name="Abzhanov A."/>
            <person name="Burgess S.C."/>
            <person name="Cooksey A.M."/>
            <person name="Castoe T.A."/>
            <person name="Crawford N.G."/>
            <person name="Densmore L.D."/>
            <person name="Drew J.C."/>
            <person name="Edwards S.V."/>
            <person name="Faircloth B.C."/>
            <person name="Fujita M.K."/>
            <person name="Greenwold M.J."/>
            <person name="Hoffmann F.G."/>
            <person name="Howard J.M."/>
            <person name="Iguchi T."/>
            <person name="Janes D.E."/>
            <person name="Khan S.Y."/>
            <person name="Kohno S."/>
            <person name="de Koning A.J."/>
            <person name="Lance S.L."/>
            <person name="McCarthy F.M."/>
            <person name="McCormack J.E."/>
            <person name="Merchant M.E."/>
            <person name="Peterson D.G."/>
            <person name="Pollock D.D."/>
            <person name="Pourmand N."/>
            <person name="Raney B.J."/>
            <person name="Roessler K.A."/>
            <person name="Sanford J.R."/>
            <person name="Sawyer R.H."/>
            <person name="Schmidt C.J."/>
            <person name="Triplett E.W."/>
            <person name="Tuberville T.D."/>
            <person name="Venegas-Anaya M."/>
            <person name="Howard J.T."/>
            <person name="Jarvis E.D."/>
            <person name="Guillette L.J.Jr."/>
            <person name="Glenn T.C."/>
            <person name="Green R.E."/>
            <person name="Ray D.A."/>
        </authorList>
    </citation>
    <scope>NUCLEOTIDE SEQUENCE [LARGE SCALE GENOMIC DNA]</scope>
    <source>
        <strain evidence="2">KSC_2009_1</strain>
    </source>
</reference>
<feature type="region of interest" description="Disordered" evidence="1">
    <location>
        <begin position="65"/>
        <end position="91"/>
    </location>
</feature>
<sequence length="502" mass="58270">MNSNHKCKGGTGAIHLSIGILALGPAPPPPRAAHRPAATMGHSNQLQHYKKSTFPPLLNTYQALPGRTEGDENQKQMMKDKKRQKSNNQPTLHEVDKEEVMKQALLEQRHHETYKNLQKLKNAMYVHRKDLLNKKVQKQRIQIQMSDLRFKQILEHQGRKKCTPRHQVPCCRLSHDAKYLESIPQSSNYLIVGLQNDLIRQGILKNQQDYEDFWTLILEGSHNTQLKEKLQAVKSKMIALKSSPSHAHGRSSATELTKALLNKCYGQLKKNSEAVLGSASHQPPIHHPSKHMKPQEETEQIFPKMLFSWLSELQKNPEEQSRTWQVSKTWKRNRKHYEDERRLIYLHHMYYLALLNMKSSKRLLEKNGQFAVTEQDYDVRDLMDYLFPNHHKQPGTSPTERERRENVLPVLMRKKQQEQHHRGPSKMSRVFKGLRNGSEQKQDEDRGDTEVLKDQKSNVHVLPEMIPVPLTLEDVVLKNRVVEAKSAVTYWINYADKEAALS</sequence>
<feature type="region of interest" description="Disordered" evidence="1">
    <location>
        <begin position="25"/>
        <end position="45"/>
    </location>
</feature>
<comment type="caution">
    <text evidence="2">The sequence shown here is derived from an EMBL/GenBank/DDBJ whole genome shotgun (WGS) entry which is preliminary data.</text>
</comment>
<feature type="compositionally biased region" description="Basic and acidic residues" evidence="1">
    <location>
        <begin position="68"/>
        <end position="79"/>
    </location>
</feature>
<dbReference type="Proteomes" id="UP000050525">
    <property type="component" value="Unassembled WGS sequence"/>
</dbReference>
<accession>A0A151M2F2</accession>
<feature type="region of interest" description="Disordered" evidence="1">
    <location>
        <begin position="413"/>
        <end position="452"/>
    </location>
</feature>